<dbReference type="InterPro" id="IPR036390">
    <property type="entry name" value="WH_DNA-bd_sf"/>
</dbReference>
<dbReference type="EMBL" id="PDEA01000001">
    <property type="protein sequence ID" value="PEH87266.1"/>
    <property type="molecule type" value="Genomic_DNA"/>
</dbReference>
<organism evidence="6 7">
    <name type="scientific">Comamonas terrigena</name>
    <dbReference type="NCBI Taxonomy" id="32013"/>
    <lineage>
        <taxon>Bacteria</taxon>
        <taxon>Pseudomonadati</taxon>
        <taxon>Pseudomonadota</taxon>
        <taxon>Betaproteobacteria</taxon>
        <taxon>Burkholderiales</taxon>
        <taxon>Comamonadaceae</taxon>
        <taxon>Comamonas</taxon>
    </lineage>
</organism>
<dbReference type="Gene3D" id="3.40.190.290">
    <property type="match status" value="1"/>
</dbReference>
<name>A0A2A7UPZ1_COMTR</name>
<dbReference type="PROSITE" id="PS50931">
    <property type="entry name" value="HTH_LYSR"/>
    <property type="match status" value="1"/>
</dbReference>
<dbReference type="CDD" id="cd05466">
    <property type="entry name" value="PBP2_LTTR_substrate"/>
    <property type="match status" value="1"/>
</dbReference>
<evidence type="ECO:0000313" key="6">
    <source>
        <dbReference type="EMBL" id="PEH87266.1"/>
    </source>
</evidence>
<proteinExistence type="inferred from homology"/>
<gene>
    <name evidence="6" type="ORF">CRM82_00345</name>
</gene>
<dbReference type="InterPro" id="IPR017724">
    <property type="entry name" value="Tscrpt_reg_LysR"/>
</dbReference>
<accession>A0A2A7UPZ1</accession>
<evidence type="ECO:0000256" key="3">
    <source>
        <dbReference type="ARBA" id="ARBA00023125"/>
    </source>
</evidence>
<keyword evidence="4" id="KW-0804">Transcription</keyword>
<dbReference type="GeneID" id="80803184"/>
<dbReference type="AlphaFoldDB" id="A0A2A7UPZ1"/>
<dbReference type="Pfam" id="PF00126">
    <property type="entry name" value="HTH_1"/>
    <property type="match status" value="1"/>
</dbReference>
<reference evidence="7" key="1">
    <citation type="submission" date="2017-09" db="EMBL/GenBank/DDBJ databases">
        <title>FDA dAtabase for Regulatory Grade micrObial Sequences (FDA-ARGOS): Supporting development and validation of Infectious Disease Dx tests.</title>
        <authorList>
            <person name="Minogue T."/>
            <person name="Wolcott M."/>
            <person name="Wasieloski L."/>
            <person name="Aguilar W."/>
            <person name="Moore D."/>
            <person name="Tallon L."/>
            <person name="Sadzewicz L."/>
            <person name="Ott S."/>
            <person name="Zhao X."/>
            <person name="Nagaraj S."/>
            <person name="Vavikolanu K."/>
            <person name="Aluvathingal J."/>
            <person name="Nadendla S."/>
            <person name="Sichtig H."/>
        </authorList>
    </citation>
    <scope>NUCLEOTIDE SEQUENCE [LARGE SCALE GENOMIC DNA]</scope>
    <source>
        <strain evidence="7">FDAARGOS_394</strain>
    </source>
</reference>
<dbReference type="InterPro" id="IPR005119">
    <property type="entry name" value="LysR_subst-bd"/>
</dbReference>
<dbReference type="GO" id="GO:0000976">
    <property type="term" value="F:transcription cis-regulatory region binding"/>
    <property type="evidence" value="ECO:0007669"/>
    <property type="project" value="TreeGrafter"/>
</dbReference>
<dbReference type="Proteomes" id="UP000220246">
    <property type="component" value="Unassembled WGS sequence"/>
</dbReference>
<comment type="similarity">
    <text evidence="1">Belongs to the LysR transcriptional regulatory family.</text>
</comment>
<dbReference type="RefSeq" id="WP_066540991.1">
    <property type="nucleotide sequence ID" value="NZ_DALZSI010000005.1"/>
</dbReference>
<dbReference type="PRINTS" id="PR00039">
    <property type="entry name" value="HTHLYSR"/>
</dbReference>
<evidence type="ECO:0000256" key="2">
    <source>
        <dbReference type="ARBA" id="ARBA00023015"/>
    </source>
</evidence>
<dbReference type="PANTHER" id="PTHR30126">
    <property type="entry name" value="HTH-TYPE TRANSCRIPTIONAL REGULATOR"/>
    <property type="match status" value="1"/>
</dbReference>
<dbReference type="OrthoDB" id="9786526at2"/>
<dbReference type="GO" id="GO:0003700">
    <property type="term" value="F:DNA-binding transcription factor activity"/>
    <property type="evidence" value="ECO:0007669"/>
    <property type="project" value="InterPro"/>
</dbReference>
<dbReference type="SUPFAM" id="SSF53850">
    <property type="entry name" value="Periplasmic binding protein-like II"/>
    <property type="match status" value="1"/>
</dbReference>
<keyword evidence="3" id="KW-0238">DNA-binding</keyword>
<evidence type="ECO:0000313" key="7">
    <source>
        <dbReference type="Proteomes" id="UP000220246"/>
    </source>
</evidence>
<keyword evidence="2" id="KW-0805">Transcription regulation</keyword>
<dbReference type="PANTHER" id="PTHR30126:SF94">
    <property type="entry name" value="LYSR FAMILY TRANSCRIPTIONAL REGULATOR"/>
    <property type="match status" value="1"/>
</dbReference>
<evidence type="ECO:0000259" key="5">
    <source>
        <dbReference type="PROSITE" id="PS50931"/>
    </source>
</evidence>
<comment type="caution">
    <text evidence="6">The sequence shown here is derived from an EMBL/GenBank/DDBJ whole genome shotgun (WGS) entry which is preliminary data.</text>
</comment>
<dbReference type="InterPro" id="IPR036388">
    <property type="entry name" value="WH-like_DNA-bd_sf"/>
</dbReference>
<dbReference type="InterPro" id="IPR000847">
    <property type="entry name" value="LysR_HTH_N"/>
</dbReference>
<keyword evidence="7" id="KW-1185">Reference proteome</keyword>
<dbReference type="STRING" id="1219032.GCA_001515545_03621"/>
<protein>
    <submittedName>
        <fullName evidence="6">LysR family transcriptional regulator</fullName>
    </submittedName>
</protein>
<evidence type="ECO:0000256" key="4">
    <source>
        <dbReference type="ARBA" id="ARBA00023163"/>
    </source>
</evidence>
<evidence type="ECO:0000256" key="1">
    <source>
        <dbReference type="ARBA" id="ARBA00009437"/>
    </source>
</evidence>
<feature type="domain" description="HTH lysR-type" evidence="5">
    <location>
        <begin position="1"/>
        <end position="58"/>
    </location>
</feature>
<dbReference type="NCBIfam" id="TIGR03339">
    <property type="entry name" value="phn_lysR"/>
    <property type="match status" value="1"/>
</dbReference>
<dbReference type="Pfam" id="PF03466">
    <property type="entry name" value="LysR_substrate"/>
    <property type="match status" value="1"/>
</dbReference>
<dbReference type="Gene3D" id="1.10.10.10">
    <property type="entry name" value="Winged helix-like DNA-binding domain superfamily/Winged helix DNA-binding domain"/>
    <property type="match status" value="1"/>
</dbReference>
<sequence length="289" mass="31573">MFVTQLQSFFWVARLGSITLAARHLGLSQPTVTTQIRALEAHYGVELFHRQGGRLTVSGEGLQLLPQVELLLLRAVEVESALRHAGDGSQGGQLRIGATAPYYVLDIVQRFAQQYPRVQVSMVSGNSQQMGQALAAYQVDLATSSTPESDPRLLRLELGQDPLALLVHRSHRLARRPSVDVADLAGETLILREPGSVTRRLTEQLLADAGVPPGRVLEIASREAIREAVIRQMGISVFARHEASAHPDLVVLAFAGSVPHLPEYLYCLHSRSQAPLIAAFLAASRERPH</sequence>
<dbReference type="SUPFAM" id="SSF46785">
    <property type="entry name" value="Winged helix' DNA-binding domain"/>
    <property type="match status" value="1"/>
</dbReference>